<dbReference type="PANTHER" id="PTHR48207:SF3">
    <property type="entry name" value="SUCCINATE--HYDROXYMETHYLGLUTARATE COA-TRANSFERASE"/>
    <property type="match status" value="1"/>
</dbReference>
<evidence type="ECO:0000313" key="3">
    <source>
        <dbReference type="Proteomes" id="UP001499843"/>
    </source>
</evidence>
<dbReference type="RefSeq" id="WP_344470850.1">
    <property type="nucleotide sequence ID" value="NZ_BAAAQX010000002.1"/>
</dbReference>
<gene>
    <name evidence="2" type="ORF">GCM10009850_007970</name>
</gene>
<protein>
    <submittedName>
        <fullName evidence="2">CoA transferase</fullName>
    </submittedName>
</protein>
<dbReference type="InterPro" id="IPR023606">
    <property type="entry name" value="CoA-Trfase_III_dom_1_sf"/>
</dbReference>
<proteinExistence type="predicted"/>
<name>A0ABN3C7G5_9ACTN</name>
<evidence type="ECO:0000256" key="1">
    <source>
        <dbReference type="ARBA" id="ARBA00022679"/>
    </source>
</evidence>
<sequence length="373" mass="38615">MSGALSGLLVADFSRVLAGPYCTMLLADLGAEVVKVERPGTGDDTRAWGPPYAGGDATYFLAVNRNKRSVALDLRADAEAARALAARADVLVENFKPGTMERLGLGYEALRELNPGLVYCSITGFGSGAGAGLPGYDLIAQAVGGLMSVTGEPEGPGTKAGVALVDVITGLHAALGVMAALRHRDTSGAGQHVEVSLLSSLLSALTNHASAYAAAGVVPRAMGNRHPSIVPYEVFQAADRPIVIAAGNDRQYQALCAALDRPGLAGDPRYATNAARVAAREPLVADLNAALAERTADDWFERLTAAGVPCGPINDLAAAFTLATDLGLEPAVELDGVGQVAHPIRLSATPPSYHRPPPALGQDDGWLREILDR</sequence>
<organism evidence="2 3">
    <name type="scientific">Nonomuraea monospora</name>
    <dbReference type="NCBI Taxonomy" id="568818"/>
    <lineage>
        <taxon>Bacteria</taxon>
        <taxon>Bacillati</taxon>
        <taxon>Actinomycetota</taxon>
        <taxon>Actinomycetes</taxon>
        <taxon>Streptosporangiales</taxon>
        <taxon>Streptosporangiaceae</taxon>
        <taxon>Nonomuraea</taxon>
    </lineage>
</organism>
<dbReference type="SUPFAM" id="SSF89796">
    <property type="entry name" value="CoA-transferase family III (CaiB/BaiF)"/>
    <property type="match status" value="1"/>
</dbReference>
<dbReference type="Proteomes" id="UP001499843">
    <property type="component" value="Unassembled WGS sequence"/>
</dbReference>
<dbReference type="GO" id="GO:0016740">
    <property type="term" value="F:transferase activity"/>
    <property type="evidence" value="ECO:0007669"/>
    <property type="project" value="UniProtKB-KW"/>
</dbReference>
<dbReference type="InterPro" id="IPR044855">
    <property type="entry name" value="CoA-Trfase_III_dom3_sf"/>
</dbReference>
<accession>A0ABN3C7G5</accession>
<keyword evidence="1 2" id="KW-0808">Transferase</keyword>
<comment type="caution">
    <text evidence="2">The sequence shown here is derived from an EMBL/GenBank/DDBJ whole genome shotgun (WGS) entry which is preliminary data.</text>
</comment>
<dbReference type="InterPro" id="IPR003673">
    <property type="entry name" value="CoA-Trfase_fam_III"/>
</dbReference>
<evidence type="ECO:0000313" key="2">
    <source>
        <dbReference type="EMBL" id="GAA2205289.1"/>
    </source>
</evidence>
<dbReference type="Pfam" id="PF02515">
    <property type="entry name" value="CoA_transf_3"/>
    <property type="match status" value="1"/>
</dbReference>
<dbReference type="EMBL" id="BAAAQX010000002">
    <property type="protein sequence ID" value="GAA2205289.1"/>
    <property type="molecule type" value="Genomic_DNA"/>
</dbReference>
<dbReference type="PANTHER" id="PTHR48207">
    <property type="entry name" value="SUCCINATE--HYDROXYMETHYLGLUTARATE COA-TRANSFERASE"/>
    <property type="match status" value="1"/>
</dbReference>
<keyword evidence="3" id="KW-1185">Reference proteome</keyword>
<dbReference type="Gene3D" id="3.30.1540.10">
    <property type="entry name" value="formyl-coa transferase, domain 3"/>
    <property type="match status" value="1"/>
</dbReference>
<dbReference type="Gene3D" id="3.40.50.10540">
    <property type="entry name" value="Crotonobetainyl-coa:carnitine coa-transferase, domain 1"/>
    <property type="match status" value="1"/>
</dbReference>
<dbReference type="InterPro" id="IPR050483">
    <property type="entry name" value="CoA-transferase_III_domain"/>
</dbReference>
<reference evidence="2 3" key="1">
    <citation type="journal article" date="2019" name="Int. J. Syst. Evol. Microbiol.">
        <title>The Global Catalogue of Microorganisms (GCM) 10K type strain sequencing project: providing services to taxonomists for standard genome sequencing and annotation.</title>
        <authorList>
            <consortium name="The Broad Institute Genomics Platform"/>
            <consortium name="The Broad Institute Genome Sequencing Center for Infectious Disease"/>
            <person name="Wu L."/>
            <person name="Ma J."/>
        </authorList>
    </citation>
    <scope>NUCLEOTIDE SEQUENCE [LARGE SCALE GENOMIC DNA]</scope>
    <source>
        <strain evidence="2 3">JCM 16114</strain>
    </source>
</reference>